<reference evidence="3 4" key="1">
    <citation type="submission" date="2020-03" db="EMBL/GenBank/DDBJ databases">
        <title>Whole genome shotgun sequence of Phytohabitans rumicis NBRC 108638.</title>
        <authorList>
            <person name="Komaki H."/>
            <person name="Tamura T."/>
        </authorList>
    </citation>
    <scope>NUCLEOTIDE SEQUENCE [LARGE SCALE GENOMIC DNA]</scope>
    <source>
        <strain evidence="3 4">NBRC 108638</strain>
    </source>
</reference>
<comment type="caution">
    <text evidence="3">The sequence shown here is derived from an EMBL/GenBank/DDBJ whole genome shotgun (WGS) entry which is preliminary data.</text>
</comment>
<dbReference type="SMART" id="SM00903">
    <property type="entry name" value="Flavin_Reduct"/>
    <property type="match status" value="1"/>
</dbReference>
<evidence type="ECO:0000313" key="3">
    <source>
        <dbReference type="EMBL" id="GFJ96553.1"/>
    </source>
</evidence>
<dbReference type="Proteomes" id="UP000482960">
    <property type="component" value="Unassembled WGS sequence"/>
</dbReference>
<keyword evidence="1" id="KW-0560">Oxidoreductase</keyword>
<dbReference type="AlphaFoldDB" id="A0A6V8LH16"/>
<protein>
    <recommendedName>
        <fullName evidence="2">Flavin reductase like domain-containing protein</fullName>
    </recommendedName>
</protein>
<sequence>MVTVGGGTPHAMTANSFTSVSLHPPLLLICVDREAVMHECIGGAKTFGVSVLGAHQEDVARHFADRRRPLGAAQFDSVDWMPGPVTGTPLITGAVAHFECAKWRTYDGGDHIIVLGSVLSVDQPDTADALLFVRGRFARTSPDARRPTSAR</sequence>
<gene>
    <name evidence="3" type="ORF">Prum_101950</name>
</gene>
<evidence type="ECO:0000259" key="2">
    <source>
        <dbReference type="SMART" id="SM00903"/>
    </source>
</evidence>
<dbReference type="InterPro" id="IPR002563">
    <property type="entry name" value="Flavin_Rdtase-like_dom"/>
</dbReference>
<organism evidence="3 4">
    <name type="scientific">Phytohabitans rumicis</name>
    <dbReference type="NCBI Taxonomy" id="1076125"/>
    <lineage>
        <taxon>Bacteria</taxon>
        <taxon>Bacillati</taxon>
        <taxon>Actinomycetota</taxon>
        <taxon>Actinomycetes</taxon>
        <taxon>Micromonosporales</taxon>
        <taxon>Micromonosporaceae</taxon>
    </lineage>
</organism>
<evidence type="ECO:0000313" key="4">
    <source>
        <dbReference type="Proteomes" id="UP000482960"/>
    </source>
</evidence>
<dbReference type="GO" id="GO:0010181">
    <property type="term" value="F:FMN binding"/>
    <property type="evidence" value="ECO:0007669"/>
    <property type="project" value="InterPro"/>
</dbReference>
<name>A0A6V8LH16_9ACTN</name>
<feature type="domain" description="Flavin reductase like" evidence="2">
    <location>
        <begin position="1"/>
        <end position="139"/>
    </location>
</feature>
<proteinExistence type="predicted"/>
<dbReference type="InterPro" id="IPR050268">
    <property type="entry name" value="NADH-dep_flavin_reductase"/>
</dbReference>
<dbReference type="GO" id="GO:0042602">
    <property type="term" value="F:riboflavin reductase (NADPH) activity"/>
    <property type="evidence" value="ECO:0007669"/>
    <property type="project" value="TreeGrafter"/>
</dbReference>
<dbReference type="PANTHER" id="PTHR30466:SF1">
    <property type="entry name" value="FMN REDUCTASE (NADH) RUTF"/>
    <property type="match status" value="1"/>
</dbReference>
<evidence type="ECO:0000256" key="1">
    <source>
        <dbReference type="ARBA" id="ARBA00023002"/>
    </source>
</evidence>
<dbReference type="InterPro" id="IPR012349">
    <property type="entry name" value="Split_barrel_FMN-bd"/>
</dbReference>
<accession>A0A6V8LH16</accession>
<dbReference type="Pfam" id="PF01613">
    <property type="entry name" value="Flavin_Reduct"/>
    <property type="match status" value="1"/>
</dbReference>
<dbReference type="SUPFAM" id="SSF50475">
    <property type="entry name" value="FMN-binding split barrel"/>
    <property type="match status" value="1"/>
</dbReference>
<reference evidence="3 4" key="2">
    <citation type="submission" date="2020-03" db="EMBL/GenBank/DDBJ databases">
        <authorList>
            <person name="Ichikawa N."/>
            <person name="Kimura A."/>
            <person name="Kitahashi Y."/>
            <person name="Uohara A."/>
        </authorList>
    </citation>
    <scope>NUCLEOTIDE SEQUENCE [LARGE SCALE GENOMIC DNA]</scope>
    <source>
        <strain evidence="3 4">NBRC 108638</strain>
    </source>
</reference>
<keyword evidence="4" id="KW-1185">Reference proteome</keyword>
<dbReference type="Gene3D" id="2.30.110.10">
    <property type="entry name" value="Electron Transport, Fmn-binding Protein, Chain A"/>
    <property type="match status" value="1"/>
</dbReference>
<dbReference type="PANTHER" id="PTHR30466">
    <property type="entry name" value="FLAVIN REDUCTASE"/>
    <property type="match status" value="1"/>
</dbReference>
<dbReference type="EMBL" id="BLPG01000002">
    <property type="protein sequence ID" value="GFJ96553.1"/>
    <property type="molecule type" value="Genomic_DNA"/>
</dbReference>